<evidence type="ECO:0000256" key="5">
    <source>
        <dbReference type="ARBA" id="ARBA00022989"/>
    </source>
</evidence>
<dbReference type="Pfam" id="PF03006">
    <property type="entry name" value="HlyIII"/>
    <property type="match status" value="1"/>
</dbReference>
<feature type="transmembrane region" description="Helical" evidence="7">
    <location>
        <begin position="48"/>
        <end position="71"/>
    </location>
</feature>
<feature type="transmembrane region" description="Helical" evidence="7">
    <location>
        <begin position="20"/>
        <end position="42"/>
    </location>
</feature>
<dbReference type="Proteomes" id="UP001460202">
    <property type="component" value="Unassembled WGS sequence"/>
</dbReference>
<evidence type="ECO:0000256" key="3">
    <source>
        <dbReference type="ARBA" id="ARBA00022475"/>
    </source>
</evidence>
<keyword evidence="9" id="KW-1185">Reference proteome</keyword>
<dbReference type="RefSeq" id="WP_278964874.1">
    <property type="nucleotide sequence ID" value="NZ_JBBMFL010000001.1"/>
</dbReference>
<reference evidence="8 9" key="1">
    <citation type="submission" date="2024-03" db="EMBL/GenBank/DDBJ databases">
        <title>Human intestinal bacterial collection.</title>
        <authorList>
            <person name="Pauvert C."/>
            <person name="Hitch T.C.A."/>
            <person name="Clavel T."/>
        </authorList>
    </citation>
    <scope>NUCLEOTIDE SEQUENCE [LARGE SCALE GENOMIC DNA]</scope>
    <source>
        <strain evidence="8 9">CLA-KB-H122</strain>
    </source>
</reference>
<dbReference type="NCBIfam" id="TIGR01065">
    <property type="entry name" value="hlyIII"/>
    <property type="match status" value="1"/>
</dbReference>
<evidence type="ECO:0000256" key="2">
    <source>
        <dbReference type="ARBA" id="ARBA00008488"/>
    </source>
</evidence>
<feature type="transmembrane region" description="Helical" evidence="7">
    <location>
        <begin position="198"/>
        <end position="217"/>
    </location>
</feature>
<comment type="caution">
    <text evidence="8">The sequence shown here is derived from an EMBL/GenBank/DDBJ whole genome shotgun (WGS) entry which is preliminary data.</text>
</comment>
<evidence type="ECO:0000256" key="7">
    <source>
        <dbReference type="SAM" id="Phobius"/>
    </source>
</evidence>
<dbReference type="InterPro" id="IPR005744">
    <property type="entry name" value="Hy-lIII"/>
</dbReference>
<dbReference type="EMBL" id="JBBMFL010000001">
    <property type="protein sequence ID" value="MEQ2543463.1"/>
    <property type="molecule type" value="Genomic_DNA"/>
</dbReference>
<evidence type="ECO:0000313" key="9">
    <source>
        <dbReference type="Proteomes" id="UP001460202"/>
    </source>
</evidence>
<comment type="subcellular location">
    <subcellularLocation>
        <location evidence="1">Cell membrane</location>
        <topology evidence="1">Multi-pass membrane protein</topology>
    </subcellularLocation>
</comment>
<evidence type="ECO:0000256" key="6">
    <source>
        <dbReference type="ARBA" id="ARBA00023136"/>
    </source>
</evidence>
<dbReference type="PANTHER" id="PTHR20855:SF3">
    <property type="entry name" value="LD03007P"/>
    <property type="match status" value="1"/>
</dbReference>
<evidence type="ECO:0000256" key="1">
    <source>
        <dbReference type="ARBA" id="ARBA00004651"/>
    </source>
</evidence>
<feature type="transmembrane region" description="Helical" evidence="7">
    <location>
        <begin position="83"/>
        <end position="108"/>
    </location>
</feature>
<keyword evidence="3" id="KW-1003">Cell membrane</keyword>
<keyword evidence="5 7" id="KW-1133">Transmembrane helix</keyword>
<gene>
    <name evidence="8" type="ORF">WMO46_00660</name>
</gene>
<organism evidence="8 9">
    <name type="scientific">Alistipes intestinihominis</name>
    <dbReference type="NCBI Taxonomy" id="3133172"/>
    <lineage>
        <taxon>Bacteria</taxon>
        <taxon>Pseudomonadati</taxon>
        <taxon>Bacteroidota</taxon>
        <taxon>Bacteroidia</taxon>
        <taxon>Bacteroidales</taxon>
        <taxon>Rikenellaceae</taxon>
        <taxon>Alistipes</taxon>
    </lineage>
</organism>
<dbReference type="PANTHER" id="PTHR20855">
    <property type="entry name" value="ADIPOR/PROGESTIN RECEPTOR-RELATED"/>
    <property type="match status" value="1"/>
</dbReference>
<feature type="transmembrane region" description="Helical" evidence="7">
    <location>
        <begin position="140"/>
        <end position="161"/>
    </location>
</feature>
<evidence type="ECO:0000256" key="4">
    <source>
        <dbReference type="ARBA" id="ARBA00022692"/>
    </source>
</evidence>
<accession>A0ABV1GST5</accession>
<protein>
    <submittedName>
        <fullName evidence="8">Hemolysin III family protein</fullName>
    </submittedName>
</protein>
<feature type="transmembrane region" description="Helical" evidence="7">
    <location>
        <begin position="167"/>
        <end position="186"/>
    </location>
</feature>
<dbReference type="InterPro" id="IPR004254">
    <property type="entry name" value="AdipoR/HlyIII-related"/>
</dbReference>
<proteinExistence type="inferred from homology"/>
<keyword evidence="4 7" id="KW-0812">Transmembrane</keyword>
<comment type="similarity">
    <text evidence="2">Belongs to the UPF0073 (Hly-III) family.</text>
</comment>
<keyword evidence="6 7" id="KW-0472">Membrane</keyword>
<name>A0ABV1GST5_9BACT</name>
<evidence type="ECO:0000313" key="8">
    <source>
        <dbReference type="EMBL" id="MEQ2543463.1"/>
    </source>
</evidence>
<sequence>MAKKKEIYVPTVGEEVANAVSHGVMSFLALAVLPFAAVWAYVHDPDGVLAAASVSVFVISIFLMFLASTLYHSMNPQSKHKDVFHILDHIFIYVAIAGSYTPIALVVIGGWQGVFITVLQWAMVLFGIFYKSLSRKSIPAVSLTIYLVMGWTIVFFLPLFVRRASTPLLVLIALGGLLYTLGAWFYAKKGFRYHHMVWHLLINLAVAAHFVGIVFYLC</sequence>